<organism evidence="6">
    <name type="scientific">Heligmosomoides polygyrus</name>
    <name type="common">Parasitic roundworm</name>
    <dbReference type="NCBI Taxonomy" id="6339"/>
    <lineage>
        <taxon>Eukaryota</taxon>
        <taxon>Metazoa</taxon>
        <taxon>Ecdysozoa</taxon>
        <taxon>Nematoda</taxon>
        <taxon>Chromadorea</taxon>
        <taxon>Rhabditida</taxon>
        <taxon>Rhabditina</taxon>
        <taxon>Rhabditomorpha</taxon>
        <taxon>Strongyloidea</taxon>
        <taxon>Heligmosomidae</taxon>
        <taxon>Heligmosomoides</taxon>
    </lineage>
</organism>
<sequence>MHSIVLVVITLPACVAALFGFIGREQSVAVSGRLICNGIPASGVKVKLYEKELTFDTKLAESRTDSNGEFMLSGSKREVTNIDPKVNIYHKCNYNGFCYKKLSITIPDNFITDGIAPSFPECPHSSLRQQASSEPLGRIWLSGSKRKITDIDPIVNIYHRCNYRGPCYKKLSVTIPMEFITSGPSPHLTYNIGSINLASWFKGETIDCFNRSSSM</sequence>
<evidence type="ECO:0000256" key="2">
    <source>
        <dbReference type="ARBA" id="ARBA00010112"/>
    </source>
</evidence>
<evidence type="ECO:0000313" key="7">
    <source>
        <dbReference type="Proteomes" id="UP000050761"/>
    </source>
</evidence>
<dbReference type="Proteomes" id="UP000050761">
    <property type="component" value="Unassembled WGS sequence"/>
</dbReference>
<reference evidence="8" key="2">
    <citation type="submission" date="2019-09" db="UniProtKB">
        <authorList>
            <consortium name="WormBaseParasite"/>
        </authorList>
    </citation>
    <scope>IDENTIFICATION</scope>
</reference>
<evidence type="ECO:0000256" key="3">
    <source>
        <dbReference type="ARBA" id="ARBA00022525"/>
    </source>
</evidence>
<dbReference type="PANTHER" id="PTHR21700">
    <property type="entry name" value="TRANSTHYRETIN-LIKE FAMILY PROTEIN-RELATED"/>
    <property type="match status" value="1"/>
</dbReference>
<evidence type="ECO:0000313" key="8">
    <source>
        <dbReference type="WBParaSite" id="HPBE_0001823001-mRNA-1"/>
    </source>
</evidence>
<dbReference type="OrthoDB" id="73919at2759"/>
<evidence type="ECO:0000256" key="4">
    <source>
        <dbReference type="ARBA" id="ARBA00022729"/>
    </source>
</evidence>
<dbReference type="Pfam" id="PF01060">
    <property type="entry name" value="TTR-52"/>
    <property type="match status" value="2"/>
</dbReference>
<comment type="subcellular location">
    <subcellularLocation>
        <location evidence="1">Secreted</location>
    </subcellularLocation>
</comment>
<reference evidence="6 7" key="1">
    <citation type="submission" date="2018-11" db="EMBL/GenBank/DDBJ databases">
        <authorList>
            <consortium name="Pathogen Informatics"/>
        </authorList>
    </citation>
    <scope>NUCLEOTIDE SEQUENCE [LARGE SCALE GENOMIC DNA]</scope>
</reference>
<dbReference type="WBParaSite" id="HPBE_0001823001-mRNA-1">
    <property type="protein sequence ID" value="HPBE_0001823001-mRNA-1"/>
    <property type="gene ID" value="HPBE_0001823001"/>
</dbReference>
<keyword evidence="4 5" id="KW-0732">Signal</keyword>
<gene>
    <name evidence="6" type="ORF">HPBE_LOCUS18229</name>
</gene>
<evidence type="ECO:0000256" key="1">
    <source>
        <dbReference type="ARBA" id="ARBA00004613"/>
    </source>
</evidence>
<dbReference type="InterPro" id="IPR001534">
    <property type="entry name" value="Transthyretin-like"/>
</dbReference>
<comment type="similarity">
    <text evidence="2">Belongs to the nematode transthyretin-like family.</text>
</comment>
<name>A0A3P8AB86_HELPZ</name>
<feature type="signal peptide" evidence="5">
    <location>
        <begin position="1"/>
        <end position="17"/>
    </location>
</feature>
<feature type="chain" id="PRO_5044596591" evidence="5">
    <location>
        <begin position="18"/>
        <end position="215"/>
    </location>
</feature>
<evidence type="ECO:0000256" key="5">
    <source>
        <dbReference type="SAM" id="SignalP"/>
    </source>
</evidence>
<keyword evidence="3" id="KW-0964">Secreted</keyword>
<dbReference type="PANTHER" id="PTHR21700:SF24">
    <property type="entry name" value="TRANSTHYRETIN-LIKE FAMILY PROTEIN"/>
    <property type="match status" value="1"/>
</dbReference>
<accession>A0A3P8AB86</accession>
<dbReference type="GO" id="GO:0009986">
    <property type="term" value="C:cell surface"/>
    <property type="evidence" value="ECO:0007669"/>
    <property type="project" value="InterPro"/>
</dbReference>
<evidence type="ECO:0000313" key="6">
    <source>
        <dbReference type="EMBL" id="VDP10932.1"/>
    </source>
</evidence>
<keyword evidence="7" id="KW-1185">Reference proteome</keyword>
<dbReference type="InterPro" id="IPR038479">
    <property type="entry name" value="Transthyretin-like_sf"/>
</dbReference>
<dbReference type="Gene3D" id="2.60.40.3330">
    <property type="match status" value="2"/>
</dbReference>
<protein>
    <submittedName>
        <fullName evidence="8">Transthyretin-like family protein</fullName>
    </submittedName>
</protein>
<dbReference type="GO" id="GO:0005576">
    <property type="term" value="C:extracellular region"/>
    <property type="evidence" value="ECO:0007669"/>
    <property type="project" value="UniProtKB-SubCell"/>
</dbReference>
<dbReference type="EMBL" id="UZAH01030551">
    <property type="protein sequence ID" value="VDP10932.1"/>
    <property type="molecule type" value="Genomic_DNA"/>
</dbReference>
<proteinExistence type="inferred from homology"/>
<dbReference type="AlphaFoldDB" id="A0A3P8AB86"/>